<reference evidence="1 2" key="1">
    <citation type="submission" date="2018-08" db="EMBL/GenBank/DDBJ databases">
        <title>A genome reference for cultivated species of the human gut microbiota.</title>
        <authorList>
            <person name="Zou Y."/>
            <person name="Xue W."/>
            <person name="Luo G."/>
        </authorList>
    </citation>
    <scope>NUCLEOTIDE SEQUENCE [LARGE SCALE GENOMIC DNA]</scope>
    <source>
        <strain evidence="1 2">OM06-2</strain>
    </source>
</reference>
<protein>
    <submittedName>
        <fullName evidence="1">Uncharacterized protein</fullName>
    </submittedName>
</protein>
<dbReference type="Proteomes" id="UP000260814">
    <property type="component" value="Unassembled WGS sequence"/>
</dbReference>
<proteinExistence type="predicted"/>
<accession>A0A3E4Z7C0</accession>
<evidence type="ECO:0000313" key="2">
    <source>
        <dbReference type="Proteomes" id="UP000260814"/>
    </source>
</evidence>
<sequence length="104" mass="11539">MDIADLLKDKRGVLKYILQTIESSTKNSKGLLSMKERGFSDAGMLEKVIEVTAIQSSQIQTLAMIALVSLQSSDFDKQVGEMMNKMGRGDEALQIMLDKKLRGE</sequence>
<organism evidence="1 2">
    <name type="scientific">Phocaeicola plebeius</name>
    <dbReference type="NCBI Taxonomy" id="310297"/>
    <lineage>
        <taxon>Bacteria</taxon>
        <taxon>Pseudomonadati</taxon>
        <taxon>Bacteroidota</taxon>
        <taxon>Bacteroidia</taxon>
        <taxon>Bacteroidales</taxon>
        <taxon>Bacteroidaceae</taxon>
        <taxon>Phocaeicola</taxon>
    </lineage>
</organism>
<dbReference type="AlphaFoldDB" id="A0A3E4Z7C0"/>
<name>A0A3E4Z7C0_9BACT</name>
<evidence type="ECO:0000313" key="1">
    <source>
        <dbReference type="EMBL" id="RGM90345.1"/>
    </source>
</evidence>
<comment type="caution">
    <text evidence="1">The sequence shown here is derived from an EMBL/GenBank/DDBJ whole genome shotgun (WGS) entry which is preliminary data.</text>
</comment>
<gene>
    <name evidence="1" type="ORF">DXB87_10620</name>
</gene>
<dbReference type="RefSeq" id="WP_117702139.1">
    <property type="nucleotide sequence ID" value="NZ_QSTW01000013.1"/>
</dbReference>
<dbReference type="EMBL" id="QSTW01000013">
    <property type="protein sequence ID" value="RGM90345.1"/>
    <property type="molecule type" value="Genomic_DNA"/>
</dbReference>